<evidence type="ECO:0000313" key="4">
    <source>
        <dbReference type="EMBL" id="AWT27178.1"/>
    </source>
</evidence>
<evidence type="ECO:0000313" key="5">
    <source>
        <dbReference type="Proteomes" id="UP000247696"/>
    </source>
</evidence>
<dbReference type="GO" id="GO:0009103">
    <property type="term" value="P:lipopolysaccharide biosynthetic process"/>
    <property type="evidence" value="ECO:0007669"/>
    <property type="project" value="TreeGrafter"/>
</dbReference>
<dbReference type="InterPro" id="IPR050879">
    <property type="entry name" value="Acyltransferase_3"/>
</dbReference>
<reference evidence="5" key="1">
    <citation type="submission" date="2017-11" db="EMBL/GenBank/DDBJ databases">
        <title>Otitis media/interna in a cat caused by the recently described species Corynebacterium provencense.</title>
        <authorList>
            <person name="Kittl S."/>
            <person name="Brodard I."/>
            <person name="Rychener L."/>
            <person name="Jores J."/>
            <person name="Roosje P."/>
            <person name="Gobeli Brawand S."/>
        </authorList>
    </citation>
    <scope>NUCLEOTIDE SEQUENCE [LARGE SCALE GENOMIC DNA]</scope>
    <source>
        <strain evidence="5">17KM38</strain>
    </source>
</reference>
<dbReference type="GO" id="GO:0016747">
    <property type="term" value="F:acyltransferase activity, transferring groups other than amino-acyl groups"/>
    <property type="evidence" value="ECO:0007669"/>
    <property type="project" value="InterPro"/>
</dbReference>
<dbReference type="PANTHER" id="PTHR23028:SF53">
    <property type="entry name" value="ACYL_TRANSF_3 DOMAIN-CONTAINING PROTEIN"/>
    <property type="match status" value="1"/>
</dbReference>
<organism evidence="4 5">
    <name type="scientific">Corynebacterium provencense</name>
    <dbReference type="NCBI Taxonomy" id="1737425"/>
    <lineage>
        <taxon>Bacteria</taxon>
        <taxon>Bacillati</taxon>
        <taxon>Actinomycetota</taxon>
        <taxon>Actinomycetes</taxon>
        <taxon>Mycobacteriales</taxon>
        <taxon>Corynebacteriaceae</taxon>
        <taxon>Corynebacterium</taxon>
    </lineage>
</organism>
<feature type="compositionally biased region" description="Polar residues" evidence="1">
    <location>
        <begin position="389"/>
        <end position="410"/>
    </location>
</feature>
<keyword evidence="4" id="KW-0012">Acyltransferase</keyword>
<feature type="region of interest" description="Disordered" evidence="1">
    <location>
        <begin position="384"/>
        <end position="410"/>
    </location>
</feature>
<feature type="transmembrane region" description="Helical" evidence="2">
    <location>
        <begin position="204"/>
        <end position="220"/>
    </location>
</feature>
<dbReference type="InterPro" id="IPR002656">
    <property type="entry name" value="Acyl_transf_3_dom"/>
</dbReference>
<feature type="transmembrane region" description="Helical" evidence="2">
    <location>
        <begin position="249"/>
        <end position="266"/>
    </location>
</feature>
<keyword evidence="2" id="KW-0472">Membrane</keyword>
<feature type="transmembrane region" description="Helical" evidence="2">
    <location>
        <begin position="99"/>
        <end position="117"/>
    </location>
</feature>
<dbReference type="KEGG" id="cpre:Csp1_24300"/>
<keyword evidence="5" id="KW-1185">Reference proteome</keyword>
<dbReference type="EC" id="2.3.1.-" evidence="4"/>
<sequence length="410" mass="44091">MSTTTPPQKTGQPTGRTTGRRPFLPALEGLRAVAALGIIVTHTAFQTGNDTGAVVNRIMARTDFFVPVFFALSGFLLWRRHFADRGDWRGYYVRRFGRIMPAYLVVVVVVLVLFPVAGDPGPLQVTATLLLLQNYVPDGLVGGLTHLWSLCVEMFFYLVMPLLALAVGRRSRRTRVVVIVGVAVLAALWPFLAGPRTGGINPHIMPWAFSGSFCVGLLAAEAEGRMLDAGGGGSSRSAESVRRWAGRRWLWAGLAAVILVAASFDGPEGLTAASPAEFFRRTTCGVLFAAALVVPVALQPRSRFLESPVMQALGRWSYSVFLWHMALLSLVFPLTGVGLFSGGYLALLVVTVVTVALTVPVAALSYSLVEEPARRAVSRWWSSRRADGNGSTTAVRQATNSSCTVSDAPA</sequence>
<protein>
    <submittedName>
        <fullName evidence="4">O-acetyltransferase OatA</fullName>
        <ecNumber evidence="4">2.3.1.-</ecNumber>
    </submittedName>
</protein>
<feature type="transmembrane region" description="Helical" evidence="2">
    <location>
        <begin position="278"/>
        <end position="298"/>
    </location>
</feature>
<dbReference type="AlphaFoldDB" id="A0A2Z3YQQ0"/>
<feature type="transmembrane region" description="Helical" evidence="2">
    <location>
        <begin position="346"/>
        <end position="369"/>
    </location>
</feature>
<feature type="domain" description="Acyltransferase 3" evidence="3">
    <location>
        <begin position="26"/>
        <end position="360"/>
    </location>
</feature>
<evidence type="ECO:0000259" key="3">
    <source>
        <dbReference type="Pfam" id="PF01757"/>
    </source>
</evidence>
<dbReference type="RefSeq" id="WP_227871070.1">
    <property type="nucleotide sequence ID" value="NZ_CP024988.1"/>
</dbReference>
<feature type="transmembrane region" description="Helical" evidence="2">
    <location>
        <begin position="174"/>
        <end position="192"/>
    </location>
</feature>
<evidence type="ECO:0000256" key="1">
    <source>
        <dbReference type="SAM" id="MobiDB-lite"/>
    </source>
</evidence>
<dbReference type="EMBL" id="CP024988">
    <property type="protein sequence ID" value="AWT27178.1"/>
    <property type="molecule type" value="Genomic_DNA"/>
</dbReference>
<dbReference type="Pfam" id="PF01757">
    <property type="entry name" value="Acyl_transf_3"/>
    <property type="match status" value="1"/>
</dbReference>
<proteinExistence type="predicted"/>
<dbReference type="Proteomes" id="UP000247696">
    <property type="component" value="Chromosome"/>
</dbReference>
<keyword evidence="2" id="KW-1133">Transmembrane helix</keyword>
<keyword evidence="4" id="KW-0808">Transferase</keyword>
<dbReference type="STRING" id="1737425.GCA_900049755_01439"/>
<feature type="region of interest" description="Disordered" evidence="1">
    <location>
        <begin position="1"/>
        <end position="21"/>
    </location>
</feature>
<gene>
    <name evidence="4" type="primary">oatA_5</name>
    <name evidence="4" type="ORF">Csp1_24300</name>
</gene>
<keyword evidence="2" id="KW-0812">Transmembrane</keyword>
<feature type="transmembrane region" description="Helical" evidence="2">
    <location>
        <begin position="58"/>
        <end position="78"/>
    </location>
</feature>
<name>A0A2Z3YQQ0_9CORY</name>
<evidence type="ECO:0000256" key="2">
    <source>
        <dbReference type="SAM" id="Phobius"/>
    </source>
</evidence>
<feature type="transmembrane region" description="Helical" evidence="2">
    <location>
        <begin position="147"/>
        <end position="167"/>
    </location>
</feature>
<dbReference type="GO" id="GO:0016020">
    <property type="term" value="C:membrane"/>
    <property type="evidence" value="ECO:0007669"/>
    <property type="project" value="TreeGrafter"/>
</dbReference>
<accession>A0A2Z3YQQ0</accession>
<feature type="transmembrane region" description="Helical" evidence="2">
    <location>
        <begin position="318"/>
        <end position="340"/>
    </location>
</feature>
<dbReference type="PANTHER" id="PTHR23028">
    <property type="entry name" value="ACETYLTRANSFERASE"/>
    <property type="match status" value="1"/>
</dbReference>